<dbReference type="CDD" id="cd00051">
    <property type="entry name" value="EFh"/>
    <property type="match status" value="2"/>
</dbReference>
<dbReference type="Gene3D" id="1.10.238.10">
    <property type="entry name" value="EF-hand"/>
    <property type="match status" value="3"/>
</dbReference>
<protein>
    <submittedName>
        <fullName evidence="4">Calmodulin mutant syncam9</fullName>
    </submittedName>
</protein>
<organism evidence="4 5">
    <name type="scientific">Chrysochromulina tobinii</name>
    <dbReference type="NCBI Taxonomy" id="1460289"/>
    <lineage>
        <taxon>Eukaryota</taxon>
        <taxon>Haptista</taxon>
        <taxon>Haptophyta</taxon>
        <taxon>Prymnesiophyceae</taxon>
        <taxon>Prymnesiales</taxon>
        <taxon>Chrysochromulinaceae</taxon>
        <taxon>Chrysochromulina</taxon>
    </lineage>
</organism>
<gene>
    <name evidence="4" type="ORF">Ctob_005838</name>
</gene>
<keyword evidence="2" id="KW-0106">Calcium</keyword>
<dbReference type="PANTHER" id="PTHR46311">
    <property type="entry name" value="CALCIUM-BINDING PROTEIN 8-RELATED"/>
    <property type="match status" value="1"/>
</dbReference>
<accession>A0A0M0JJB9</accession>
<dbReference type="OrthoDB" id="26525at2759"/>
<reference evidence="5" key="1">
    <citation type="journal article" date="2015" name="PLoS Genet.">
        <title>Genome Sequence and Transcriptome Analyses of Chrysochromulina tobin: Metabolic Tools for Enhanced Algal Fitness in the Prominent Order Prymnesiales (Haptophyceae).</title>
        <authorList>
            <person name="Hovde B.T."/>
            <person name="Deodato C.R."/>
            <person name="Hunsperger H.M."/>
            <person name="Ryken S.A."/>
            <person name="Yost W."/>
            <person name="Jha R.K."/>
            <person name="Patterson J."/>
            <person name="Monnat R.J. Jr."/>
            <person name="Barlow S.B."/>
            <person name="Starkenburg S.R."/>
            <person name="Cattolico R.A."/>
        </authorList>
    </citation>
    <scope>NUCLEOTIDE SEQUENCE</scope>
    <source>
        <strain evidence="5">CCMP291</strain>
    </source>
</reference>
<dbReference type="Proteomes" id="UP000037460">
    <property type="component" value="Unassembled WGS sequence"/>
</dbReference>
<feature type="domain" description="EF-hand" evidence="3">
    <location>
        <begin position="226"/>
        <end position="261"/>
    </location>
</feature>
<evidence type="ECO:0000259" key="3">
    <source>
        <dbReference type="PROSITE" id="PS50222"/>
    </source>
</evidence>
<dbReference type="EMBL" id="JWZX01002819">
    <property type="protein sequence ID" value="KOO26674.1"/>
    <property type="molecule type" value="Genomic_DNA"/>
</dbReference>
<dbReference type="InterPro" id="IPR051111">
    <property type="entry name" value="Ca-binding_regulatory"/>
</dbReference>
<proteinExistence type="predicted"/>
<dbReference type="SMART" id="SM00054">
    <property type="entry name" value="EFh"/>
    <property type="match status" value="6"/>
</dbReference>
<evidence type="ECO:0000313" key="4">
    <source>
        <dbReference type="EMBL" id="KOO26674.1"/>
    </source>
</evidence>
<dbReference type="Pfam" id="PF13499">
    <property type="entry name" value="EF-hand_7"/>
    <property type="match status" value="3"/>
</dbReference>
<feature type="domain" description="EF-hand" evidence="3">
    <location>
        <begin position="29"/>
        <end position="64"/>
    </location>
</feature>
<dbReference type="SUPFAM" id="SSF47473">
    <property type="entry name" value="EF-hand"/>
    <property type="match status" value="2"/>
</dbReference>
<dbReference type="PROSITE" id="PS50222">
    <property type="entry name" value="EF_HAND_2"/>
    <property type="match status" value="6"/>
</dbReference>
<feature type="domain" description="EF-hand" evidence="3">
    <location>
        <begin position="1"/>
        <end position="27"/>
    </location>
</feature>
<evidence type="ECO:0000256" key="2">
    <source>
        <dbReference type="ARBA" id="ARBA00022837"/>
    </source>
</evidence>
<dbReference type="AlphaFoldDB" id="A0A0M0JJB9"/>
<dbReference type="InterPro" id="IPR011992">
    <property type="entry name" value="EF-hand-dom_pair"/>
</dbReference>
<feature type="domain" description="EF-hand" evidence="3">
    <location>
        <begin position="65"/>
        <end position="100"/>
    </location>
</feature>
<feature type="domain" description="EF-hand" evidence="3">
    <location>
        <begin position="190"/>
        <end position="225"/>
    </location>
</feature>
<dbReference type="PANTHER" id="PTHR46311:SF5">
    <property type="entry name" value="EF-HAND DOMAIN-CONTAINING PROTEIN"/>
    <property type="match status" value="1"/>
</dbReference>
<evidence type="ECO:0000256" key="1">
    <source>
        <dbReference type="ARBA" id="ARBA00022737"/>
    </source>
</evidence>
<feature type="domain" description="EF-hand" evidence="3">
    <location>
        <begin position="103"/>
        <end position="138"/>
    </location>
</feature>
<dbReference type="FunFam" id="1.10.238.10:FF:000178">
    <property type="entry name" value="Calmodulin-2 A"/>
    <property type="match status" value="1"/>
</dbReference>
<dbReference type="GO" id="GO:0005509">
    <property type="term" value="F:calcium ion binding"/>
    <property type="evidence" value="ECO:0007669"/>
    <property type="project" value="InterPro"/>
</dbReference>
<comment type="caution">
    <text evidence="4">The sequence shown here is derived from an EMBL/GenBank/DDBJ whole genome shotgun (WGS) entry which is preliminary data.</text>
</comment>
<dbReference type="InterPro" id="IPR002048">
    <property type="entry name" value="EF_hand_dom"/>
</dbReference>
<dbReference type="InterPro" id="IPR018247">
    <property type="entry name" value="EF_Hand_1_Ca_BS"/>
</dbReference>
<dbReference type="GO" id="GO:0032588">
    <property type="term" value="C:trans-Golgi network membrane"/>
    <property type="evidence" value="ECO:0007669"/>
    <property type="project" value="TreeGrafter"/>
</dbReference>
<name>A0A0M0JJB9_9EUKA</name>
<keyword evidence="5" id="KW-1185">Reference proteome</keyword>
<dbReference type="PROSITE" id="PS00018">
    <property type="entry name" value="EF_HAND_1"/>
    <property type="match status" value="6"/>
</dbReference>
<keyword evidence="1" id="KW-0677">Repeat</keyword>
<evidence type="ECO:0000313" key="5">
    <source>
        <dbReference type="Proteomes" id="UP000037460"/>
    </source>
</evidence>
<sequence>MEEHDTDNDNKLDFSEFCSLVRSREEGNPTDAELRARFNELDADGSGKVDMNEYIRFTLHEALCRSSVRVIDLFRRWDEDGSGSIDRFEFRRAIRALGFDYMSDDSAIDAIFDEFDKDRSGSLDYKELAHHLARFEKGGMDKGAMNPGVANRRFALRTARKSCGVLPPNVTLKASAWMSVQQQLNKLLKQNGVRIIALFRDWDRDGDGKVSKKEFAMAMVALGYDAPRTDVDAVFDSFDIDRSGYIEYGELKRGLLLEDDEASKTMRLEAEAAAAAAQEEVATLLALSMQKKATRP</sequence>